<keyword evidence="10 16" id="KW-0663">Pyridoxal phosphate</keyword>
<keyword evidence="7 17" id="KW-0032">Aminotransferase</keyword>
<comment type="pathway">
    <text evidence="3 17">Amino-acid biosynthesis; L-isoleucine biosynthesis; L-isoleucine from 2-oxobutanoate: step 4/4.</text>
</comment>
<dbReference type="PANTHER" id="PTHR42743:SF11">
    <property type="entry name" value="AMINODEOXYCHORISMATE LYASE"/>
    <property type="match status" value="1"/>
</dbReference>
<dbReference type="AlphaFoldDB" id="A0A1X7KZ43"/>
<dbReference type="GO" id="GO:0052654">
    <property type="term" value="F:L-leucine-2-oxoglutarate transaminase activity"/>
    <property type="evidence" value="ECO:0007669"/>
    <property type="project" value="RHEA"/>
</dbReference>
<sequence>MYYNDKTLAFLNGEWQHAKDAQTSLYGQTLHYGNGVFEGIRAYKNDVGFNIFKAHEHYERLHKSADLMHIKMPYSVEELVSISYELLDRNNLTDAYIRPLVYLGANMALQPTEEVNVFICAWKWEKYLGHDPIKAKISSYQRIHPASQHMEAKVVGHYTNSILATTEAKKLGFDEAILLDYTQHVAEGSGANIFIEKNGELFTPSRGTILPGITRQTVLEICKEHEIKVTEKPISKAQLLEADTAFFTGTAAEIAPIAQVNDTIFPLSWEDSIGQSIYHIYRQKVLFNDLQNQTII</sequence>
<dbReference type="PROSITE" id="PS00770">
    <property type="entry name" value="AA_TRANSFER_CLASS_4"/>
    <property type="match status" value="1"/>
</dbReference>
<dbReference type="Proteomes" id="UP000193804">
    <property type="component" value="Unassembled WGS sequence"/>
</dbReference>
<evidence type="ECO:0000256" key="13">
    <source>
        <dbReference type="ARBA" id="ARBA00048798"/>
    </source>
</evidence>
<dbReference type="Gene3D" id="3.20.10.10">
    <property type="entry name" value="D-amino Acid Aminotransferase, subunit A, domain 2"/>
    <property type="match status" value="1"/>
</dbReference>
<keyword evidence="19" id="KW-1185">Reference proteome</keyword>
<evidence type="ECO:0000313" key="18">
    <source>
        <dbReference type="EMBL" id="SMG46627.1"/>
    </source>
</evidence>
<dbReference type="InterPro" id="IPR050571">
    <property type="entry name" value="Class-IV_PLP-Dep_Aminotrnsfr"/>
</dbReference>
<evidence type="ECO:0000256" key="10">
    <source>
        <dbReference type="ARBA" id="ARBA00022898"/>
    </source>
</evidence>
<evidence type="ECO:0000256" key="11">
    <source>
        <dbReference type="ARBA" id="ARBA00023304"/>
    </source>
</evidence>
<evidence type="ECO:0000256" key="9">
    <source>
        <dbReference type="ARBA" id="ARBA00022679"/>
    </source>
</evidence>
<evidence type="ECO:0000256" key="15">
    <source>
        <dbReference type="RuleBase" id="RU004106"/>
    </source>
</evidence>
<comment type="catalytic activity">
    <reaction evidence="12 17">
        <text>L-valine + 2-oxoglutarate = 3-methyl-2-oxobutanoate + L-glutamate</text>
        <dbReference type="Rhea" id="RHEA:24813"/>
        <dbReference type="ChEBI" id="CHEBI:11851"/>
        <dbReference type="ChEBI" id="CHEBI:16810"/>
        <dbReference type="ChEBI" id="CHEBI:29985"/>
        <dbReference type="ChEBI" id="CHEBI:57762"/>
        <dbReference type="EC" id="2.6.1.42"/>
    </reaction>
</comment>
<dbReference type="InterPro" id="IPR018300">
    <property type="entry name" value="Aminotrans_IV_CS"/>
</dbReference>
<dbReference type="UniPathway" id="UPA00048">
    <property type="reaction ID" value="UER00073"/>
</dbReference>
<evidence type="ECO:0000256" key="7">
    <source>
        <dbReference type="ARBA" id="ARBA00022576"/>
    </source>
</evidence>
<dbReference type="GO" id="GO:0009099">
    <property type="term" value="P:L-valine biosynthetic process"/>
    <property type="evidence" value="ECO:0007669"/>
    <property type="project" value="UniProtKB-UniPathway"/>
</dbReference>
<comment type="catalytic activity">
    <reaction evidence="14 17">
        <text>L-leucine + 2-oxoglutarate = 4-methyl-2-oxopentanoate + L-glutamate</text>
        <dbReference type="Rhea" id="RHEA:18321"/>
        <dbReference type="ChEBI" id="CHEBI:16810"/>
        <dbReference type="ChEBI" id="CHEBI:17865"/>
        <dbReference type="ChEBI" id="CHEBI:29985"/>
        <dbReference type="ChEBI" id="CHEBI:57427"/>
        <dbReference type="EC" id="2.6.1.42"/>
    </reaction>
</comment>
<comment type="pathway">
    <text evidence="5 17">Amino-acid biosynthesis; L-leucine biosynthesis; L-leucine from 3-methyl-2-oxobutanoate: step 4/4.</text>
</comment>
<dbReference type="RefSeq" id="WP_085518433.1">
    <property type="nucleotide sequence ID" value="NZ_FXAW01000007.1"/>
</dbReference>
<dbReference type="Gene3D" id="3.30.470.10">
    <property type="match status" value="1"/>
</dbReference>
<evidence type="ECO:0000256" key="12">
    <source>
        <dbReference type="ARBA" id="ARBA00048212"/>
    </source>
</evidence>
<dbReference type="InterPro" id="IPR043132">
    <property type="entry name" value="BCAT-like_C"/>
</dbReference>
<dbReference type="EMBL" id="FXAW01000007">
    <property type="protein sequence ID" value="SMG46627.1"/>
    <property type="molecule type" value="Genomic_DNA"/>
</dbReference>
<dbReference type="InterPro" id="IPR036038">
    <property type="entry name" value="Aminotransferase-like"/>
</dbReference>
<dbReference type="STRING" id="1028.SAMN05661096_03299"/>
<dbReference type="FunFam" id="3.20.10.10:FF:000002">
    <property type="entry name" value="D-alanine aminotransferase"/>
    <property type="match status" value="1"/>
</dbReference>
<protein>
    <recommendedName>
        <fullName evidence="17">Branched-chain-amino-acid aminotransferase</fullName>
        <shortName evidence="17">BCAT</shortName>
        <ecNumber evidence="17">2.6.1.42</ecNumber>
    </recommendedName>
</protein>
<dbReference type="UniPathway" id="UPA00049">
    <property type="reaction ID" value="UER00062"/>
</dbReference>
<evidence type="ECO:0000313" key="19">
    <source>
        <dbReference type="Proteomes" id="UP000193804"/>
    </source>
</evidence>
<comment type="similarity">
    <text evidence="6 15">Belongs to the class-IV pyridoxal-phosphate-dependent aminotransferase family.</text>
</comment>
<dbReference type="InterPro" id="IPR005785">
    <property type="entry name" value="B_amino_transI"/>
</dbReference>
<evidence type="ECO:0000256" key="17">
    <source>
        <dbReference type="RuleBase" id="RU364094"/>
    </source>
</evidence>
<comment type="catalytic activity">
    <reaction evidence="13 17">
        <text>L-isoleucine + 2-oxoglutarate = (S)-3-methyl-2-oxopentanoate + L-glutamate</text>
        <dbReference type="Rhea" id="RHEA:24801"/>
        <dbReference type="ChEBI" id="CHEBI:16810"/>
        <dbReference type="ChEBI" id="CHEBI:29985"/>
        <dbReference type="ChEBI" id="CHEBI:35146"/>
        <dbReference type="ChEBI" id="CHEBI:58045"/>
        <dbReference type="EC" id="2.6.1.42"/>
    </reaction>
</comment>
<evidence type="ECO:0000256" key="3">
    <source>
        <dbReference type="ARBA" id="ARBA00004824"/>
    </source>
</evidence>
<evidence type="ECO:0000256" key="8">
    <source>
        <dbReference type="ARBA" id="ARBA00022605"/>
    </source>
</evidence>
<dbReference type="InterPro" id="IPR043131">
    <property type="entry name" value="BCAT-like_N"/>
</dbReference>
<dbReference type="UniPathway" id="UPA00047">
    <property type="reaction ID" value="UER00058"/>
</dbReference>
<dbReference type="Pfam" id="PF01063">
    <property type="entry name" value="Aminotran_4"/>
    <property type="match status" value="1"/>
</dbReference>
<name>A0A1X7KZ43_9BACT</name>
<dbReference type="GO" id="GO:0009097">
    <property type="term" value="P:isoleucine biosynthetic process"/>
    <property type="evidence" value="ECO:0007669"/>
    <property type="project" value="UniProtKB-UniPathway"/>
</dbReference>
<keyword evidence="8 17" id="KW-0028">Amino-acid biosynthesis</keyword>
<evidence type="ECO:0000256" key="5">
    <source>
        <dbReference type="ARBA" id="ARBA00005072"/>
    </source>
</evidence>
<dbReference type="PANTHER" id="PTHR42743">
    <property type="entry name" value="AMINO-ACID AMINOTRANSFERASE"/>
    <property type="match status" value="1"/>
</dbReference>
<dbReference type="GO" id="GO:0009098">
    <property type="term" value="P:L-leucine biosynthetic process"/>
    <property type="evidence" value="ECO:0007669"/>
    <property type="project" value="UniProtKB-UniPathway"/>
</dbReference>
<organism evidence="18 19">
    <name type="scientific">Marivirga sericea</name>
    <dbReference type="NCBI Taxonomy" id="1028"/>
    <lineage>
        <taxon>Bacteria</taxon>
        <taxon>Pseudomonadati</taxon>
        <taxon>Bacteroidota</taxon>
        <taxon>Cytophagia</taxon>
        <taxon>Cytophagales</taxon>
        <taxon>Marivirgaceae</taxon>
        <taxon>Marivirga</taxon>
    </lineage>
</organism>
<keyword evidence="11 17" id="KW-0100">Branched-chain amino acid biosynthesis</keyword>
<accession>A0A1X7KZ43</accession>
<dbReference type="EC" id="2.6.1.42" evidence="17"/>
<comment type="function">
    <text evidence="2 17">Acts on leucine, isoleucine and valine.</text>
</comment>
<dbReference type="OrthoDB" id="9804984at2"/>
<evidence type="ECO:0000256" key="4">
    <source>
        <dbReference type="ARBA" id="ARBA00004931"/>
    </source>
</evidence>
<gene>
    <name evidence="17" type="primary">ilvE</name>
    <name evidence="18" type="ORF">SAMN05661096_03299</name>
</gene>
<dbReference type="NCBIfam" id="TIGR01122">
    <property type="entry name" value="ilvE_I"/>
    <property type="match status" value="1"/>
</dbReference>
<dbReference type="InterPro" id="IPR001544">
    <property type="entry name" value="Aminotrans_IV"/>
</dbReference>
<evidence type="ECO:0000256" key="16">
    <source>
        <dbReference type="RuleBase" id="RU004516"/>
    </source>
</evidence>
<evidence type="ECO:0000256" key="1">
    <source>
        <dbReference type="ARBA" id="ARBA00001933"/>
    </source>
</evidence>
<dbReference type="NCBIfam" id="NF005146">
    <property type="entry name" value="PRK06606.1"/>
    <property type="match status" value="1"/>
</dbReference>
<dbReference type="GO" id="GO:0052656">
    <property type="term" value="F:L-isoleucine-2-oxoglutarate transaminase activity"/>
    <property type="evidence" value="ECO:0007669"/>
    <property type="project" value="RHEA"/>
</dbReference>
<evidence type="ECO:0000256" key="6">
    <source>
        <dbReference type="ARBA" id="ARBA00009320"/>
    </source>
</evidence>
<keyword evidence="9 17" id="KW-0808">Transferase</keyword>
<dbReference type="GO" id="GO:0052655">
    <property type="term" value="F:L-valine-2-oxoglutarate transaminase activity"/>
    <property type="evidence" value="ECO:0007669"/>
    <property type="project" value="RHEA"/>
</dbReference>
<proteinExistence type="inferred from homology"/>
<comment type="pathway">
    <text evidence="4 17">Amino-acid biosynthesis; L-valine biosynthesis; L-valine from pyruvate: step 4/4.</text>
</comment>
<evidence type="ECO:0000256" key="14">
    <source>
        <dbReference type="ARBA" id="ARBA00049229"/>
    </source>
</evidence>
<dbReference type="SUPFAM" id="SSF56752">
    <property type="entry name" value="D-aminoacid aminotransferase-like PLP-dependent enzymes"/>
    <property type="match status" value="1"/>
</dbReference>
<reference evidence="19" key="1">
    <citation type="submission" date="2017-04" db="EMBL/GenBank/DDBJ databases">
        <authorList>
            <person name="Varghese N."/>
            <person name="Submissions S."/>
        </authorList>
    </citation>
    <scope>NUCLEOTIDE SEQUENCE [LARGE SCALE GENOMIC DNA]</scope>
    <source>
        <strain evidence="19">DSM 4125</strain>
    </source>
</reference>
<comment type="cofactor">
    <cofactor evidence="1 16">
        <name>pyridoxal 5'-phosphate</name>
        <dbReference type="ChEBI" id="CHEBI:597326"/>
    </cofactor>
</comment>
<evidence type="ECO:0000256" key="2">
    <source>
        <dbReference type="ARBA" id="ARBA00003109"/>
    </source>
</evidence>